<gene>
    <name evidence="4" type="ORF">FHS03_004826</name>
</gene>
<dbReference type="InterPro" id="IPR024456">
    <property type="entry name" value="Integrase_catalytic_putative"/>
</dbReference>
<keyword evidence="5" id="KW-1185">Reference proteome</keyword>
<name>A0A7W5BEM6_9BURK</name>
<dbReference type="GO" id="GO:0006310">
    <property type="term" value="P:DNA recombination"/>
    <property type="evidence" value="ECO:0007669"/>
    <property type="project" value="UniProtKB-KW"/>
</dbReference>
<evidence type="ECO:0000313" key="4">
    <source>
        <dbReference type="EMBL" id="MBB3121734.1"/>
    </source>
</evidence>
<dbReference type="EMBL" id="JACHXD010000019">
    <property type="protein sequence ID" value="MBB3121734.1"/>
    <property type="molecule type" value="Genomic_DNA"/>
</dbReference>
<feature type="compositionally biased region" description="Polar residues" evidence="2">
    <location>
        <begin position="340"/>
        <end position="357"/>
    </location>
</feature>
<dbReference type="AlphaFoldDB" id="A0A7W5BEM6"/>
<dbReference type="InterPro" id="IPR011010">
    <property type="entry name" value="DNA_brk_join_enz"/>
</dbReference>
<evidence type="ECO:0000256" key="1">
    <source>
        <dbReference type="ARBA" id="ARBA00023172"/>
    </source>
</evidence>
<protein>
    <submittedName>
        <fullName evidence="4">Integrase</fullName>
    </submittedName>
</protein>
<dbReference type="InterPro" id="IPR013762">
    <property type="entry name" value="Integrase-like_cat_sf"/>
</dbReference>
<comment type="caution">
    <text evidence="4">The sequence shown here is derived from an EMBL/GenBank/DDBJ whole genome shotgun (WGS) entry which is preliminary data.</text>
</comment>
<dbReference type="SUPFAM" id="SSF56349">
    <property type="entry name" value="DNA breaking-rejoining enzymes"/>
    <property type="match status" value="1"/>
</dbReference>
<keyword evidence="1" id="KW-0233">DNA recombination</keyword>
<dbReference type="Pfam" id="PF12835">
    <property type="entry name" value="Integrase_1"/>
    <property type="match status" value="1"/>
</dbReference>
<proteinExistence type="predicted"/>
<accession>A0A7W5BEM6</accession>
<feature type="region of interest" description="Disordered" evidence="2">
    <location>
        <begin position="338"/>
        <end position="365"/>
    </location>
</feature>
<evidence type="ECO:0000259" key="3">
    <source>
        <dbReference type="Pfam" id="PF12835"/>
    </source>
</evidence>
<organism evidence="4 5">
    <name type="scientific">Pseudoduganella violacea</name>
    <dbReference type="NCBI Taxonomy" id="1715466"/>
    <lineage>
        <taxon>Bacteria</taxon>
        <taxon>Pseudomonadati</taxon>
        <taxon>Pseudomonadota</taxon>
        <taxon>Betaproteobacteria</taxon>
        <taxon>Burkholderiales</taxon>
        <taxon>Oxalobacteraceae</taxon>
        <taxon>Telluria group</taxon>
        <taxon>Pseudoduganella</taxon>
    </lineage>
</organism>
<evidence type="ECO:0000313" key="5">
    <source>
        <dbReference type="Proteomes" id="UP000541535"/>
    </source>
</evidence>
<feature type="domain" description="Integrase catalytic" evidence="3">
    <location>
        <begin position="158"/>
        <end position="298"/>
    </location>
</feature>
<dbReference type="RefSeq" id="WP_183443422.1">
    <property type="nucleotide sequence ID" value="NZ_JACHXD010000019.1"/>
</dbReference>
<dbReference type="GO" id="GO:0015074">
    <property type="term" value="P:DNA integration"/>
    <property type="evidence" value="ECO:0007669"/>
    <property type="project" value="InterPro"/>
</dbReference>
<reference evidence="4 5" key="1">
    <citation type="submission" date="2020-08" db="EMBL/GenBank/DDBJ databases">
        <title>Genomic Encyclopedia of Type Strains, Phase III (KMG-III): the genomes of soil and plant-associated and newly described type strains.</title>
        <authorList>
            <person name="Whitman W."/>
        </authorList>
    </citation>
    <scope>NUCLEOTIDE SEQUENCE [LARGE SCALE GENOMIC DNA]</scope>
    <source>
        <strain evidence="4 5">CECT 8897</strain>
    </source>
</reference>
<dbReference type="GO" id="GO:0003677">
    <property type="term" value="F:DNA binding"/>
    <property type="evidence" value="ECO:0007669"/>
    <property type="project" value="InterPro"/>
</dbReference>
<dbReference type="Gene3D" id="1.10.443.10">
    <property type="entry name" value="Intergrase catalytic core"/>
    <property type="match status" value="1"/>
</dbReference>
<dbReference type="Proteomes" id="UP000541535">
    <property type="component" value="Unassembled WGS sequence"/>
</dbReference>
<evidence type="ECO:0000256" key="2">
    <source>
        <dbReference type="SAM" id="MobiDB-lite"/>
    </source>
</evidence>
<sequence>MTTWENAMGEQYWKKELAQIIDQHNERHAVRSKVIAYATRDARRQGLFRIFVLLQQLGFRTRPRNLSSRHIDALMAYWTAQPLPAGGQGTHRIAPQLAKPFSAAYIQQQLSFLRVYAQWIGKAGLVQGTAHYAKDPKLVARSYSATRDRSWEANGVDVDAMIARVSAIDRHVGTQLRLMMAFGLRRKEAVMFCPDAAEVPAYALPAGHRVGERYVSFLTIERGTKGGRLRYAAVRTPVQQYALDEARALVRSKHGHIGRPGLTLKQSLDLFSNVVRQVGLTRKQLGVTPHGLRHQFAGDLFFDIAQVKAPVQGGEPQVDADALKEAYRQVAEQLGHHRPQISNAYLGSPRGVSQQPLDQAHQEAP</sequence>